<evidence type="ECO:0000256" key="1">
    <source>
        <dbReference type="ARBA" id="ARBA00023015"/>
    </source>
</evidence>
<dbReference type="PRINTS" id="PR00032">
    <property type="entry name" value="HTHARAC"/>
</dbReference>
<dbReference type="InterPro" id="IPR020449">
    <property type="entry name" value="Tscrpt_reg_AraC-type_HTH"/>
</dbReference>
<evidence type="ECO:0000313" key="6">
    <source>
        <dbReference type="Proteomes" id="UP000653472"/>
    </source>
</evidence>
<dbReference type="Proteomes" id="UP000653472">
    <property type="component" value="Unassembled WGS sequence"/>
</dbReference>
<feature type="domain" description="HTH araC/xylS-type" evidence="4">
    <location>
        <begin position="27"/>
        <end position="125"/>
    </location>
</feature>
<organism evidence="5 6">
    <name type="scientific">Solimonas marina</name>
    <dbReference type="NCBI Taxonomy" id="2714601"/>
    <lineage>
        <taxon>Bacteria</taxon>
        <taxon>Pseudomonadati</taxon>
        <taxon>Pseudomonadota</taxon>
        <taxon>Gammaproteobacteria</taxon>
        <taxon>Nevskiales</taxon>
        <taxon>Nevskiaceae</taxon>
        <taxon>Solimonas</taxon>
    </lineage>
</organism>
<keyword evidence="3" id="KW-0804">Transcription</keyword>
<gene>
    <name evidence="5" type="ORF">G7Y82_18230</name>
</gene>
<dbReference type="SMART" id="SM00342">
    <property type="entry name" value="HTH_ARAC"/>
    <property type="match status" value="1"/>
</dbReference>
<dbReference type="SUPFAM" id="SSF46689">
    <property type="entry name" value="Homeodomain-like"/>
    <property type="match status" value="1"/>
</dbReference>
<dbReference type="GO" id="GO:0003700">
    <property type="term" value="F:DNA-binding transcription factor activity"/>
    <property type="evidence" value="ECO:0007669"/>
    <property type="project" value="InterPro"/>
</dbReference>
<dbReference type="GO" id="GO:0000976">
    <property type="term" value="F:transcription cis-regulatory region binding"/>
    <property type="evidence" value="ECO:0007669"/>
    <property type="project" value="TreeGrafter"/>
</dbReference>
<keyword evidence="1" id="KW-0805">Transcription regulation</keyword>
<evidence type="ECO:0000256" key="2">
    <source>
        <dbReference type="ARBA" id="ARBA00023125"/>
    </source>
</evidence>
<dbReference type="PANTHER" id="PTHR47894:SF4">
    <property type="entry name" value="HTH-TYPE TRANSCRIPTIONAL REGULATOR GADX"/>
    <property type="match status" value="1"/>
</dbReference>
<comment type="caution">
    <text evidence="5">The sequence shown here is derived from an EMBL/GenBank/DDBJ whole genome shotgun (WGS) entry which is preliminary data.</text>
</comment>
<dbReference type="Pfam" id="PF12833">
    <property type="entry name" value="HTH_18"/>
    <property type="match status" value="1"/>
</dbReference>
<dbReference type="InterPro" id="IPR018060">
    <property type="entry name" value="HTH_AraC"/>
</dbReference>
<reference evidence="5" key="1">
    <citation type="submission" date="2020-03" db="EMBL/GenBank/DDBJ databases">
        <title>Solimonas marina sp. nov., isolated from deep seawater of the Pacific Ocean.</title>
        <authorList>
            <person name="Liu X."/>
            <person name="Lai Q."/>
            <person name="Sun F."/>
            <person name="Gai Y."/>
            <person name="Li G."/>
            <person name="Shao Z."/>
        </authorList>
    </citation>
    <scope>NUCLEOTIDE SEQUENCE</scope>
    <source>
        <strain evidence="5">C16B3</strain>
    </source>
</reference>
<dbReference type="RefSeq" id="WP_168149580.1">
    <property type="nucleotide sequence ID" value="NZ_JAAVXB010000013.1"/>
</dbReference>
<evidence type="ECO:0000313" key="5">
    <source>
        <dbReference type="EMBL" id="NKF24254.1"/>
    </source>
</evidence>
<dbReference type="EMBL" id="JAAVXB010000013">
    <property type="protein sequence ID" value="NKF24254.1"/>
    <property type="molecule type" value="Genomic_DNA"/>
</dbReference>
<keyword evidence="6" id="KW-1185">Reference proteome</keyword>
<protein>
    <submittedName>
        <fullName evidence="5">Helix-turn-helix transcriptional regulator</fullName>
    </submittedName>
</protein>
<dbReference type="PANTHER" id="PTHR47894">
    <property type="entry name" value="HTH-TYPE TRANSCRIPTIONAL REGULATOR GADX"/>
    <property type="match status" value="1"/>
</dbReference>
<dbReference type="Gene3D" id="1.10.10.60">
    <property type="entry name" value="Homeodomain-like"/>
    <property type="match status" value="1"/>
</dbReference>
<dbReference type="GO" id="GO:0005829">
    <property type="term" value="C:cytosol"/>
    <property type="evidence" value="ECO:0007669"/>
    <property type="project" value="TreeGrafter"/>
</dbReference>
<dbReference type="InterPro" id="IPR009057">
    <property type="entry name" value="Homeodomain-like_sf"/>
</dbReference>
<dbReference type="PROSITE" id="PS01124">
    <property type="entry name" value="HTH_ARAC_FAMILY_2"/>
    <property type="match status" value="1"/>
</dbReference>
<accession>A0A969WCZ0</accession>
<evidence type="ECO:0000259" key="4">
    <source>
        <dbReference type="PROSITE" id="PS01124"/>
    </source>
</evidence>
<sequence>MLGMTEAVSVRFDEPEMAVGQDGLLLLELKRRILGALPDGGVTIDVIAAKLGYSERTLQRRLQGVQLNFQQLVEQLRYEVACRYLRHGGMTLTEIGYQLGYSEPSAFSRAFRRWSGVSPLAYRRRAAH</sequence>
<proteinExistence type="predicted"/>
<dbReference type="AlphaFoldDB" id="A0A969WCZ0"/>
<name>A0A969WCZ0_9GAMM</name>
<keyword evidence="2" id="KW-0238">DNA-binding</keyword>
<evidence type="ECO:0000256" key="3">
    <source>
        <dbReference type="ARBA" id="ARBA00023163"/>
    </source>
</evidence>